<evidence type="ECO:0000313" key="3">
    <source>
        <dbReference type="WBParaSite" id="HPBE_0002523601-mRNA-1"/>
    </source>
</evidence>
<keyword evidence="2" id="KW-1185">Reference proteome</keyword>
<dbReference type="OrthoDB" id="5839195at2759"/>
<name>A0A183GRB6_HELPZ</name>
<dbReference type="AlphaFoldDB" id="A0A183GRB6"/>
<evidence type="ECO:0000313" key="2">
    <source>
        <dbReference type="Proteomes" id="UP000050761"/>
    </source>
</evidence>
<dbReference type="WBParaSite" id="HPBE_0002523601-mRNA-1">
    <property type="protein sequence ID" value="HPBE_0002523601-mRNA-1"/>
    <property type="gene ID" value="HPBE_0002523601"/>
</dbReference>
<sequence length="171" mass="18596">MFHTAALLSSSDDLKSASMEMASRNALSDGYVPDNMPKRDLPFITDALSTQVRDCVRKAELDDLVRVVEIPLANPKAKLNGVSMTAHVILIPAWSARTEYIDETDRPLCVKVKEHVDGLGLDKCKVSTPLGEHRLRSHSGAVVEIAVTILARDSDVAARKGVVVCVQESCD</sequence>
<organism evidence="2 3">
    <name type="scientific">Heligmosomoides polygyrus</name>
    <name type="common">Parasitic roundworm</name>
    <dbReference type="NCBI Taxonomy" id="6339"/>
    <lineage>
        <taxon>Eukaryota</taxon>
        <taxon>Metazoa</taxon>
        <taxon>Ecdysozoa</taxon>
        <taxon>Nematoda</taxon>
        <taxon>Chromadorea</taxon>
        <taxon>Rhabditida</taxon>
        <taxon>Rhabditina</taxon>
        <taxon>Rhabditomorpha</taxon>
        <taxon>Strongyloidea</taxon>
        <taxon>Heligmosomidae</taxon>
        <taxon>Heligmosomoides</taxon>
    </lineage>
</organism>
<accession>A0A3P8HUQ1</accession>
<reference evidence="1 2" key="1">
    <citation type="submission" date="2018-11" db="EMBL/GenBank/DDBJ databases">
        <authorList>
            <consortium name="Pathogen Informatics"/>
        </authorList>
    </citation>
    <scope>NUCLEOTIDE SEQUENCE [LARGE SCALE GENOMIC DNA]</scope>
</reference>
<protein>
    <submittedName>
        <fullName evidence="3">Amidase domain-containing protein</fullName>
    </submittedName>
</protein>
<accession>A0A183GRB6</accession>
<gene>
    <name evidence="1" type="ORF">HPBE_LOCUS25235</name>
</gene>
<dbReference type="EMBL" id="UZAH01037552">
    <property type="protein sequence ID" value="VDP49879.1"/>
    <property type="molecule type" value="Genomic_DNA"/>
</dbReference>
<proteinExistence type="predicted"/>
<evidence type="ECO:0000313" key="1">
    <source>
        <dbReference type="EMBL" id="VDP49879.1"/>
    </source>
</evidence>
<reference evidence="3" key="2">
    <citation type="submission" date="2019-09" db="UniProtKB">
        <authorList>
            <consortium name="WormBaseParasite"/>
        </authorList>
    </citation>
    <scope>IDENTIFICATION</scope>
</reference>
<dbReference type="Proteomes" id="UP000050761">
    <property type="component" value="Unassembled WGS sequence"/>
</dbReference>